<evidence type="ECO:0000259" key="2">
    <source>
        <dbReference type="Pfam" id="PF24217"/>
    </source>
</evidence>
<dbReference type="InterPro" id="IPR036390">
    <property type="entry name" value="WH_DNA-bd_sf"/>
</dbReference>
<dbReference type="InterPro" id="IPR051797">
    <property type="entry name" value="TrmB-like"/>
</dbReference>
<dbReference type="OrthoDB" id="202962at2157"/>
<dbReference type="InterPro" id="IPR002831">
    <property type="entry name" value="Tscrpt_reg_TrmB_N"/>
</dbReference>
<dbReference type="AlphaFoldDB" id="A0A0M9AJC6"/>
<dbReference type="SUPFAM" id="SSF46785">
    <property type="entry name" value="Winged helix' DNA-binding domain"/>
    <property type="match status" value="1"/>
</dbReference>
<dbReference type="Proteomes" id="UP000037729">
    <property type="component" value="Unassembled WGS sequence"/>
</dbReference>
<dbReference type="Pfam" id="PF24217">
    <property type="entry name" value="DUF7436"/>
    <property type="match status" value="1"/>
</dbReference>
<keyword evidence="4" id="KW-1185">Reference proteome</keyword>
<dbReference type="STRING" id="1705562.AMS69_12135"/>
<sequence length="262" mass="29379">MTELGELGLSSYEEKVYRTLLVTGAVTAAELSDTSGVPKGRIYDVLNGLEARKLIWRQSSDPNRYVAVQPETVVDRLLAERAYELKQEWDRYREKAETVRSNLLPTPPTESSFWLGSLGSDEMSTALQQHMRTAENVVKATVGPPYEDATWETLQSEVEGFFEGANTDLSVDLLFSEKAVTVLPDRFPHLIENQPANITVRTTPEIALSFDIVDNVETTIDVLHPVSGEDRIGVIGIKDSQVVSEFEQYFQRLWTDAVPLLE</sequence>
<dbReference type="InterPro" id="IPR055859">
    <property type="entry name" value="DUF7436"/>
</dbReference>
<dbReference type="EMBL" id="LIUF01000003">
    <property type="protein sequence ID" value="KOX93182.1"/>
    <property type="molecule type" value="Genomic_DNA"/>
</dbReference>
<dbReference type="RefSeq" id="WP_053968312.1">
    <property type="nucleotide sequence ID" value="NZ_LIUF01000003.1"/>
</dbReference>
<dbReference type="Pfam" id="PF01978">
    <property type="entry name" value="TrmB"/>
    <property type="match status" value="1"/>
</dbReference>
<reference evidence="3 4" key="1">
    <citation type="submission" date="2015-08" db="EMBL/GenBank/DDBJ databases">
        <title>Genomes of Isolates from Cabo Rojo, PR.</title>
        <authorList>
            <person name="Sanchez-Nieves R.L."/>
            <person name="Montalvo-Rodriguez R."/>
        </authorList>
    </citation>
    <scope>NUCLEOTIDE SEQUENCE [LARGE SCALE GENOMIC DNA]</scope>
    <source>
        <strain evidence="3 4">SL3</strain>
    </source>
</reference>
<comment type="caution">
    <text evidence="3">The sequence shown here is derived from an EMBL/GenBank/DDBJ whole genome shotgun (WGS) entry which is preliminary data.</text>
</comment>
<dbReference type="PANTHER" id="PTHR34293">
    <property type="entry name" value="HTH-TYPE TRANSCRIPTIONAL REGULATOR TRMBL2"/>
    <property type="match status" value="1"/>
</dbReference>
<feature type="domain" description="DUF7436" evidence="2">
    <location>
        <begin position="108"/>
        <end position="260"/>
    </location>
</feature>
<evidence type="ECO:0000313" key="4">
    <source>
        <dbReference type="Proteomes" id="UP000037729"/>
    </source>
</evidence>
<proteinExistence type="predicted"/>
<evidence type="ECO:0000313" key="3">
    <source>
        <dbReference type="EMBL" id="KOX93182.1"/>
    </source>
</evidence>
<protein>
    <submittedName>
        <fullName evidence="3">TrmB family transcriptional regulator</fullName>
    </submittedName>
</protein>
<dbReference type="Gene3D" id="1.10.10.10">
    <property type="entry name" value="Winged helix-like DNA-binding domain superfamily/Winged helix DNA-binding domain"/>
    <property type="match status" value="1"/>
</dbReference>
<organism evidence="3 4">
    <name type="scientific">Haloarcula rubripromontorii</name>
    <dbReference type="NCBI Taxonomy" id="1705562"/>
    <lineage>
        <taxon>Archaea</taxon>
        <taxon>Methanobacteriati</taxon>
        <taxon>Methanobacteriota</taxon>
        <taxon>Stenosarchaea group</taxon>
        <taxon>Halobacteria</taxon>
        <taxon>Halobacteriales</taxon>
        <taxon>Haloarculaceae</taxon>
        <taxon>Haloarcula</taxon>
    </lineage>
</organism>
<feature type="domain" description="Transcription regulator TrmB N-terminal" evidence="1">
    <location>
        <begin position="6"/>
        <end position="71"/>
    </location>
</feature>
<dbReference type="InterPro" id="IPR036388">
    <property type="entry name" value="WH-like_DNA-bd_sf"/>
</dbReference>
<evidence type="ECO:0000259" key="1">
    <source>
        <dbReference type="Pfam" id="PF01978"/>
    </source>
</evidence>
<name>A0A0M9AJC6_9EURY</name>
<gene>
    <name evidence="3" type="ORF">AMS69_12135</name>
</gene>
<accession>A0A0M9AJC6</accession>
<dbReference type="PANTHER" id="PTHR34293:SF1">
    <property type="entry name" value="HTH-TYPE TRANSCRIPTIONAL REGULATOR TRMBL2"/>
    <property type="match status" value="1"/>
</dbReference>
<dbReference type="PATRIC" id="fig|1705562.3.peg.620"/>